<dbReference type="InterPro" id="IPR025403">
    <property type="entry name" value="TgpA-like_C"/>
</dbReference>
<accession>A0ABR4XEA6</accession>
<feature type="domain" description="Protein-glutamine gamma-glutamyltransferase-like C-terminal" evidence="2">
    <location>
        <begin position="130"/>
        <end position="199"/>
    </location>
</feature>
<keyword evidence="1" id="KW-1133">Transmembrane helix</keyword>
<name>A0ABR4XEA6_9MICO</name>
<comment type="caution">
    <text evidence="3">The sequence shown here is derived from an EMBL/GenBank/DDBJ whole genome shotgun (WGS) entry which is preliminary data.</text>
</comment>
<evidence type="ECO:0000313" key="3">
    <source>
        <dbReference type="EMBL" id="KGN30840.1"/>
    </source>
</evidence>
<keyword evidence="1" id="KW-0812">Transmembrane</keyword>
<dbReference type="Proteomes" id="UP000029990">
    <property type="component" value="Unassembled WGS sequence"/>
</dbReference>
<gene>
    <name evidence="3" type="ORF">N798_10030</name>
</gene>
<dbReference type="EMBL" id="AVPI01000026">
    <property type="protein sequence ID" value="KGN30840.1"/>
    <property type="molecule type" value="Genomic_DNA"/>
</dbReference>
<keyword evidence="1" id="KW-0472">Membrane</keyword>
<keyword evidence="4" id="KW-1185">Reference proteome</keyword>
<protein>
    <recommendedName>
        <fullName evidence="2">Protein-glutamine gamma-glutamyltransferase-like C-terminal domain-containing protein</fullName>
    </recommendedName>
</protein>
<evidence type="ECO:0000259" key="2">
    <source>
        <dbReference type="Pfam" id="PF13559"/>
    </source>
</evidence>
<feature type="transmembrane region" description="Helical" evidence="1">
    <location>
        <begin position="62"/>
        <end position="83"/>
    </location>
</feature>
<reference evidence="3 4" key="1">
    <citation type="submission" date="2013-08" db="EMBL/GenBank/DDBJ databases">
        <title>The genome sequence of Knoellia flava.</title>
        <authorList>
            <person name="Zhu W."/>
            <person name="Wang G."/>
        </authorList>
    </citation>
    <scope>NUCLEOTIDE SEQUENCE [LARGE SCALE GENOMIC DNA]</scope>
    <source>
        <strain evidence="3 4">TL1</strain>
    </source>
</reference>
<dbReference type="Pfam" id="PF13559">
    <property type="entry name" value="DUF4129"/>
    <property type="match status" value="1"/>
</dbReference>
<evidence type="ECO:0000256" key="1">
    <source>
        <dbReference type="SAM" id="Phobius"/>
    </source>
</evidence>
<evidence type="ECO:0000313" key="4">
    <source>
        <dbReference type="Proteomes" id="UP000029990"/>
    </source>
</evidence>
<organism evidence="3 4">
    <name type="scientific">Knoellia flava TL1</name>
    <dbReference type="NCBI Taxonomy" id="1385518"/>
    <lineage>
        <taxon>Bacteria</taxon>
        <taxon>Bacillati</taxon>
        <taxon>Actinomycetota</taxon>
        <taxon>Actinomycetes</taxon>
        <taxon>Micrococcales</taxon>
        <taxon>Intrasporangiaceae</taxon>
        <taxon>Knoellia</taxon>
    </lineage>
</organism>
<sequence length="215" mass="23723">MAPRRFMILDTPPLDPTRSEGRRLLEQELSKPRYAVEPSLWDRFREWLLGLLDTTGPGLPSWVFALVVLVVIAVLALAAVLLLRPEARGRRSATDRGVLDERGVDATAYRSRANDALRQGNWDAVVLDGYRALVAAAVERTVLDELPGRTAHEASVALSRAFPNEGEALRAGADRFDAVRYGHGRACEAEAREVLALDERLTRARPRLAHAGAVR</sequence>
<proteinExistence type="predicted"/>